<name>A0ABT2K0Z2_9ACTN</name>
<gene>
    <name evidence="2" type="ORF">LHJ74_25390</name>
</gene>
<feature type="region of interest" description="Disordered" evidence="1">
    <location>
        <begin position="75"/>
        <end position="110"/>
    </location>
</feature>
<comment type="caution">
    <text evidence="2">The sequence shown here is derived from an EMBL/GenBank/DDBJ whole genome shotgun (WGS) entry which is preliminary data.</text>
</comment>
<sequence>MTDDELRGRLRGAARAHRPDRERMLARVERGMAESENPPLPPRPAAKPVTSWLRVVSATAAVAGVCAVGGYAVASAARDEEPRPQSVARGSAPEATAEAPSVTPGSQSVPVGDLLWADGSVDPGSTVHWAQSNITVKVKKPLTALTVELRVAQNGKVADTGNWRSLPAEDFDVSAGEASGVLVYRWTLKDGLTVPPGEYVFAGQYNHAEGQRDAGDDSYAVEAAPAVTPGERAEWRGDFARSSP</sequence>
<reference evidence="2 3" key="1">
    <citation type="submission" date="2021-10" db="EMBL/GenBank/DDBJ databases">
        <title>Streptomyces gossypii sp. nov., isolated from soil collected from cotton field.</title>
        <authorList>
            <person name="Ge X."/>
            <person name="Chen X."/>
            <person name="Liu W."/>
        </authorList>
    </citation>
    <scope>NUCLEOTIDE SEQUENCE [LARGE SCALE GENOMIC DNA]</scope>
    <source>
        <strain evidence="2 3">N2-109</strain>
    </source>
</reference>
<dbReference type="EMBL" id="JAJAGO010000013">
    <property type="protein sequence ID" value="MCT2593200.1"/>
    <property type="molecule type" value="Genomic_DNA"/>
</dbReference>
<organism evidence="2 3">
    <name type="scientific">Streptomyces gossypii</name>
    <dbReference type="NCBI Taxonomy" id="2883101"/>
    <lineage>
        <taxon>Bacteria</taxon>
        <taxon>Bacillati</taxon>
        <taxon>Actinomycetota</taxon>
        <taxon>Actinomycetes</taxon>
        <taxon>Kitasatosporales</taxon>
        <taxon>Streptomycetaceae</taxon>
        <taxon>Streptomyces</taxon>
    </lineage>
</organism>
<proteinExistence type="predicted"/>
<accession>A0ABT2K0Z2</accession>
<protein>
    <submittedName>
        <fullName evidence="2">Uncharacterized protein</fullName>
    </submittedName>
</protein>
<dbReference type="Proteomes" id="UP001156389">
    <property type="component" value="Unassembled WGS sequence"/>
</dbReference>
<keyword evidence="3" id="KW-1185">Reference proteome</keyword>
<evidence type="ECO:0000256" key="1">
    <source>
        <dbReference type="SAM" id="MobiDB-lite"/>
    </source>
</evidence>
<feature type="region of interest" description="Disordered" evidence="1">
    <location>
        <begin position="1"/>
        <end position="45"/>
    </location>
</feature>
<evidence type="ECO:0000313" key="3">
    <source>
        <dbReference type="Proteomes" id="UP001156389"/>
    </source>
</evidence>
<dbReference type="RefSeq" id="WP_260220570.1">
    <property type="nucleotide sequence ID" value="NZ_JAJAGO010000013.1"/>
</dbReference>
<feature type="compositionally biased region" description="Basic and acidic residues" evidence="1">
    <location>
        <begin position="17"/>
        <end position="33"/>
    </location>
</feature>
<evidence type="ECO:0000313" key="2">
    <source>
        <dbReference type="EMBL" id="MCT2593200.1"/>
    </source>
</evidence>